<dbReference type="SUPFAM" id="SSF48452">
    <property type="entry name" value="TPR-like"/>
    <property type="match status" value="1"/>
</dbReference>
<dbReference type="Pfam" id="PF09295">
    <property type="entry name" value="ChAPs"/>
    <property type="match status" value="2"/>
</dbReference>
<reference evidence="1 2" key="1">
    <citation type="submission" date="2021-06" db="EMBL/GenBank/DDBJ databases">
        <title>Candida outbreak in Lebanon.</title>
        <authorList>
            <person name="Finianos M."/>
        </authorList>
    </citation>
    <scope>NUCLEOTIDE SEQUENCE [LARGE SCALE GENOMIC DNA]</scope>
    <source>
        <strain evidence="1">CA3LBN</strain>
    </source>
</reference>
<protein>
    <submittedName>
        <fullName evidence="1">Uncharacterized protein</fullName>
    </submittedName>
</protein>
<gene>
    <name evidence="1" type="ORF">CA3LBN_002568</name>
</gene>
<dbReference type="PANTHER" id="PTHR31975">
    <property type="entry name" value="BUD SITE SELECTION PROTEIN 7-RELATED"/>
    <property type="match status" value="1"/>
</dbReference>
<keyword evidence="2" id="KW-1185">Reference proteome</keyword>
<evidence type="ECO:0000313" key="2">
    <source>
        <dbReference type="Proteomes" id="UP000825434"/>
    </source>
</evidence>
<accession>A0ABX8IAH7</accession>
<evidence type="ECO:0000313" key="1">
    <source>
        <dbReference type="EMBL" id="QWU88303.1"/>
    </source>
</evidence>
<sequence length="629" mass="70446">MIVGVDDPAHRLSGTVSHKSQLSNKEQLRSTIELLVSFLPRGHLTGSRSHYGVACNSGTDPAKTTRYRNRLVDALVRVVLFDPSGSATGWALERIRTKFAAREFTAVEARLLRAQHGSNNNQKFLSLVRDHMAVDTDSTQAAVLIGEQVRFLISRESFAVARQLAVRAVTMLPLDFDSWYNLCVCYMLEKKYDDALQALNSLPVLLQSRRSYDGDCVDGISDIYVSTFMDRSSRGHIPIMADTFADYFPVPRTEDMTEAGSVQSVWHGMFKKESARHPMVGPFYQSPLTTASPIEMSAIDSGLVRVAGPSSAKNMLAARSANVPWSSILDFDRKSTWGRVYDLLTSLVALIGWENLVAIKKKVFRSPNDSAQSKEFVVSNSSSAQKEECAPWLDQLFLVVYDDIHTMMTVSGGNDIDQHRSALAWGMIGLVSWGCKYNLKDSISSLATCAAGVTSDGGFDYYATVKLLEIYNEFVLSDVEASTIDSLSCVYDNRSYTNKLIVRSISTKMFRDFVYQLVNGYMALETMLVHIMKLVAWELRWYNYVPSYLVIQSLIKLCQQRDPVEVRTNFRVVFEKFKLQAVDSKQGKFSLSAWFGGSKKKASQPHDFVDGDTVIDYIDHLLVWVESLG</sequence>
<dbReference type="Gene3D" id="1.25.40.10">
    <property type="entry name" value="Tetratricopeptide repeat domain"/>
    <property type="match status" value="1"/>
</dbReference>
<organism evidence="1 2">
    <name type="scientific">Candidozyma haemuli</name>
    <dbReference type="NCBI Taxonomy" id="45357"/>
    <lineage>
        <taxon>Eukaryota</taxon>
        <taxon>Fungi</taxon>
        <taxon>Dikarya</taxon>
        <taxon>Ascomycota</taxon>
        <taxon>Saccharomycotina</taxon>
        <taxon>Pichiomycetes</taxon>
        <taxon>Metschnikowiaceae</taxon>
        <taxon>Candidozyma</taxon>
    </lineage>
</organism>
<dbReference type="InterPro" id="IPR015374">
    <property type="entry name" value="ChAPs"/>
</dbReference>
<dbReference type="InterPro" id="IPR011990">
    <property type="entry name" value="TPR-like_helical_dom_sf"/>
</dbReference>
<dbReference type="EMBL" id="CP076662">
    <property type="protein sequence ID" value="QWU88303.1"/>
    <property type="molecule type" value="Genomic_DNA"/>
</dbReference>
<dbReference type="Proteomes" id="UP000825434">
    <property type="component" value="Chromosome 2"/>
</dbReference>
<name>A0ABX8IAH7_9ASCO</name>
<proteinExistence type="predicted"/>
<dbReference type="PANTHER" id="PTHR31975:SF1">
    <property type="entry name" value="BUD SITE SELECTION PROTEIN 7-RELATED"/>
    <property type="match status" value="1"/>
</dbReference>